<comment type="caution">
    <text evidence="7">The sequence shown here is derived from an EMBL/GenBank/DDBJ whole genome shotgun (WGS) entry which is preliminary data.</text>
</comment>
<keyword evidence="3" id="KW-0677">Repeat</keyword>
<accession>A0A845GFE4</accession>
<comment type="pathway">
    <text evidence="1">Protein modification; protein glycosylation.</text>
</comment>
<dbReference type="Pfam" id="PF13844">
    <property type="entry name" value="Glyco_transf_41"/>
    <property type="match status" value="1"/>
</dbReference>
<dbReference type="AlphaFoldDB" id="A0A845GFE4"/>
<dbReference type="InterPro" id="IPR037919">
    <property type="entry name" value="OGT"/>
</dbReference>
<keyword evidence="4" id="KW-0802">TPR repeat</keyword>
<feature type="non-terminal residue" evidence="7">
    <location>
        <position position="1"/>
    </location>
</feature>
<dbReference type="PANTHER" id="PTHR44366:SF1">
    <property type="entry name" value="UDP-N-ACETYLGLUCOSAMINE--PEPTIDE N-ACETYLGLUCOSAMINYLTRANSFERASE 110 KDA SUBUNIT"/>
    <property type="match status" value="1"/>
</dbReference>
<dbReference type="GO" id="GO:0097363">
    <property type="term" value="F:protein O-acetylglucosaminyltransferase activity"/>
    <property type="evidence" value="ECO:0007669"/>
    <property type="project" value="TreeGrafter"/>
</dbReference>
<keyword evidence="7" id="KW-0328">Glycosyltransferase</keyword>
<evidence type="ECO:0000313" key="8">
    <source>
        <dbReference type="Proteomes" id="UP000470302"/>
    </source>
</evidence>
<dbReference type="EMBL" id="WWCW01000431">
    <property type="protein sequence ID" value="MYM92115.1"/>
    <property type="molecule type" value="Genomic_DNA"/>
</dbReference>
<dbReference type="InterPro" id="IPR029489">
    <property type="entry name" value="OGT/SEC/SPY_C"/>
</dbReference>
<evidence type="ECO:0000256" key="1">
    <source>
        <dbReference type="ARBA" id="ARBA00004922"/>
    </source>
</evidence>
<dbReference type="Gene3D" id="3.40.50.2000">
    <property type="entry name" value="Glycogen Phosphorylase B"/>
    <property type="match status" value="1"/>
</dbReference>
<feature type="domain" description="O-GlcNAc transferase C-terminal" evidence="6">
    <location>
        <begin position="6"/>
        <end position="204"/>
    </location>
</feature>
<evidence type="ECO:0000259" key="6">
    <source>
        <dbReference type="Pfam" id="PF13844"/>
    </source>
</evidence>
<feature type="non-terminal residue" evidence="7">
    <location>
        <position position="237"/>
    </location>
</feature>
<evidence type="ECO:0000256" key="5">
    <source>
        <dbReference type="SAM" id="MobiDB-lite"/>
    </source>
</evidence>
<name>A0A845GFE4_9BURK</name>
<organism evidence="7 8">
    <name type="scientific">Duganella vulcania</name>
    <dbReference type="NCBI Taxonomy" id="2692166"/>
    <lineage>
        <taxon>Bacteria</taxon>
        <taxon>Pseudomonadati</taxon>
        <taxon>Pseudomonadota</taxon>
        <taxon>Betaproteobacteria</taxon>
        <taxon>Burkholderiales</taxon>
        <taxon>Oxalobacteraceae</taxon>
        <taxon>Telluria group</taxon>
        <taxon>Duganella</taxon>
    </lineage>
</organism>
<evidence type="ECO:0000313" key="7">
    <source>
        <dbReference type="EMBL" id="MYM92115.1"/>
    </source>
</evidence>
<keyword evidence="2 7" id="KW-0808">Transferase</keyword>
<proteinExistence type="predicted"/>
<evidence type="ECO:0000256" key="3">
    <source>
        <dbReference type="ARBA" id="ARBA00022737"/>
    </source>
</evidence>
<dbReference type="PANTHER" id="PTHR44366">
    <property type="entry name" value="UDP-N-ACETYLGLUCOSAMINE--PEPTIDE N-ACETYLGLUCOSAMINYLTRANSFERASE 110 KDA SUBUNIT"/>
    <property type="match status" value="1"/>
</dbReference>
<protein>
    <submittedName>
        <fullName evidence="7">UDP-N-acetylglucosamine-peptide N-acetylglucosaminyltransferase</fullName>
    </submittedName>
</protein>
<dbReference type="Proteomes" id="UP000470302">
    <property type="component" value="Unassembled WGS sequence"/>
</dbReference>
<evidence type="ECO:0000256" key="4">
    <source>
        <dbReference type="ARBA" id="ARBA00022803"/>
    </source>
</evidence>
<reference evidence="7 8" key="1">
    <citation type="submission" date="2020-01" db="EMBL/GenBank/DDBJ databases">
        <title>Novel species isolated from a subtropical stream in China.</title>
        <authorList>
            <person name="Lu H."/>
        </authorList>
    </citation>
    <scope>NUCLEOTIDE SEQUENCE [LARGE SCALE GENOMIC DNA]</scope>
    <source>
        <strain evidence="7 8">FT82W</strain>
    </source>
</reference>
<dbReference type="GO" id="GO:0006493">
    <property type="term" value="P:protein O-linked glycosylation"/>
    <property type="evidence" value="ECO:0007669"/>
    <property type="project" value="InterPro"/>
</dbReference>
<sequence>LPAPPSATRKAAPTAPAPSARATWGLPEPGFVYCCFSAPEHITPERFATWMRILHQVPDSVLWLQSSSEPVRDNLRVAAMQRGVPSERLCFAEPAAPDQQAAHYLAADLFLDTAPHASADIAGDVLWAGLPLLTSTGRGSASRTGASLLLAAGLPELVTASEQKYEARAIRLAERPKELARLRNRLRKHRDSAPLFDTPQLVADLEQLYLRVAKGMSPAVLANAARAAAAASRPGPP</sequence>
<feature type="region of interest" description="Disordered" evidence="5">
    <location>
        <begin position="1"/>
        <end position="20"/>
    </location>
</feature>
<evidence type="ECO:0000256" key="2">
    <source>
        <dbReference type="ARBA" id="ARBA00022679"/>
    </source>
</evidence>
<gene>
    <name evidence="7" type="ORF">GTP91_33740</name>
</gene>